<gene>
    <name evidence="2" type="ORF">L4G47_26625</name>
</gene>
<keyword evidence="1" id="KW-0812">Transmembrane</keyword>
<dbReference type="EMBL" id="JAKJXH010000075">
    <property type="protein sequence ID" value="MCF7545759.1"/>
    <property type="molecule type" value="Genomic_DNA"/>
</dbReference>
<reference evidence="2" key="1">
    <citation type="submission" date="2022-01" db="EMBL/GenBank/DDBJ databases">
        <title>Pseudomonas sp. nov. isolated from Antarctic regolith.</title>
        <authorList>
            <person name="Novakova D."/>
            <person name="Sedlar K."/>
        </authorList>
    </citation>
    <scope>NUCLEOTIDE SEQUENCE</scope>
    <source>
        <strain evidence="2">P2647</strain>
    </source>
</reference>
<feature type="transmembrane region" description="Helical" evidence="1">
    <location>
        <begin position="76"/>
        <end position="96"/>
    </location>
</feature>
<organism evidence="2 3">
    <name type="scientific">Pseudomonas petrae</name>
    <dbReference type="NCBI Taxonomy" id="2912190"/>
    <lineage>
        <taxon>Bacteria</taxon>
        <taxon>Pseudomonadati</taxon>
        <taxon>Pseudomonadota</taxon>
        <taxon>Gammaproteobacteria</taxon>
        <taxon>Pseudomonadales</taxon>
        <taxon>Pseudomonadaceae</taxon>
        <taxon>Pseudomonas</taxon>
    </lineage>
</organism>
<keyword evidence="1" id="KW-1133">Transmembrane helix</keyword>
<keyword evidence="1" id="KW-0472">Membrane</keyword>
<evidence type="ECO:0000313" key="3">
    <source>
        <dbReference type="Proteomes" id="UP001162905"/>
    </source>
</evidence>
<feature type="transmembrane region" description="Helical" evidence="1">
    <location>
        <begin position="45"/>
        <end position="64"/>
    </location>
</feature>
<dbReference type="RefSeq" id="WP_237255047.1">
    <property type="nucleotide sequence ID" value="NZ_JAKJXE010000011.1"/>
</dbReference>
<keyword evidence="3" id="KW-1185">Reference proteome</keyword>
<evidence type="ECO:0000313" key="2">
    <source>
        <dbReference type="EMBL" id="MCF7545759.1"/>
    </source>
</evidence>
<proteinExistence type="predicted"/>
<sequence length="109" mass="12130">MPKDLWITMLATIAAGVITHQVNQSDLVATITQNMGKVMRKLVSFAARFGATLFILAMCVYQIISFAVTDDPVGRWEILGAIYFSVLGLEFVKFLLNDIHDVRSGRKPL</sequence>
<comment type="caution">
    <text evidence="2">The sequence shown here is derived from an EMBL/GenBank/DDBJ whole genome shotgun (WGS) entry which is preliminary data.</text>
</comment>
<evidence type="ECO:0008006" key="4">
    <source>
        <dbReference type="Google" id="ProtNLM"/>
    </source>
</evidence>
<protein>
    <recommendedName>
        <fullName evidence="4">Holin</fullName>
    </recommendedName>
</protein>
<accession>A0ABS9IEB5</accession>
<name>A0ABS9IEB5_9PSED</name>
<dbReference type="Proteomes" id="UP001162905">
    <property type="component" value="Unassembled WGS sequence"/>
</dbReference>
<evidence type="ECO:0000256" key="1">
    <source>
        <dbReference type="SAM" id="Phobius"/>
    </source>
</evidence>